<dbReference type="AlphaFoldDB" id="A0A1F5MK05"/>
<dbReference type="Proteomes" id="UP000178017">
    <property type="component" value="Unassembled WGS sequence"/>
</dbReference>
<organism evidence="7 8">
    <name type="scientific">Candidatus Daviesbacteria bacterium RIFCSPLOWO2_01_FULL_40_24</name>
    <dbReference type="NCBI Taxonomy" id="1797787"/>
    <lineage>
        <taxon>Bacteria</taxon>
        <taxon>Candidatus Daviesiibacteriota</taxon>
    </lineage>
</organism>
<comment type="caution">
    <text evidence="7">The sequence shown here is derived from an EMBL/GenBank/DDBJ whole genome shotgun (WGS) entry which is preliminary data.</text>
</comment>
<evidence type="ECO:0000256" key="2">
    <source>
        <dbReference type="ARBA" id="ARBA00023015"/>
    </source>
</evidence>
<evidence type="ECO:0000256" key="1">
    <source>
        <dbReference type="ARBA" id="ARBA00022491"/>
    </source>
</evidence>
<dbReference type="SUPFAM" id="SSF55781">
    <property type="entry name" value="GAF domain-like"/>
    <property type="match status" value="1"/>
</dbReference>
<dbReference type="InterPro" id="IPR036390">
    <property type="entry name" value="WH_DNA-bd_sf"/>
</dbReference>
<dbReference type="GO" id="GO:0003677">
    <property type="term" value="F:DNA binding"/>
    <property type="evidence" value="ECO:0007669"/>
    <property type="project" value="InterPro"/>
</dbReference>
<gene>
    <name evidence="7" type="ORF">A3B49_03890</name>
</gene>
<keyword evidence="3" id="KW-0346">Stress response</keyword>
<name>A0A1F5MK05_9BACT</name>
<dbReference type="InterPro" id="IPR021153">
    <property type="entry name" value="HrcA_C"/>
</dbReference>
<dbReference type="Gene3D" id="3.30.450.40">
    <property type="match status" value="1"/>
</dbReference>
<evidence type="ECO:0000259" key="5">
    <source>
        <dbReference type="Pfam" id="PF01628"/>
    </source>
</evidence>
<evidence type="ECO:0008006" key="9">
    <source>
        <dbReference type="Google" id="ProtNLM"/>
    </source>
</evidence>
<keyword evidence="1" id="KW-0678">Repressor</keyword>
<dbReference type="Gene3D" id="1.10.10.10">
    <property type="entry name" value="Winged helix-like DNA-binding domain superfamily/Winged helix DNA-binding domain"/>
    <property type="match status" value="1"/>
</dbReference>
<dbReference type="SUPFAM" id="SSF46785">
    <property type="entry name" value="Winged helix' DNA-binding domain"/>
    <property type="match status" value="1"/>
</dbReference>
<feature type="domain" description="Heat-inducible transcription repressor HrcA C-terminal" evidence="5">
    <location>
        <begin position="75"/>
        <end position="221"/>
    </location>
</feature>
<evidence type="ECO:0000313" key="8">
    <source>
        <dbReference type="Proteomes" id="UP000178017"/>
    </source>
</evidence>
<evidence type="ECO:0000259" key="6">
    <source>
        <dbReference type="Pfam" id="PF03444"/>
    </source>
</evidence>
<dbReference type="PANTHER" id="PTHR34824:SF1">
    <property type="entry name" value="HEAT-INDUCIBLE TRANSCRIPTION REPRESSOR HRCA"/>
    <property type="match status" value="1"/>
</dbReference>
<protein>
    <recommendedName>
        <fullName evidence="9">Heat-inducible transcription repressor HrcA</fullName>
    </recommendedName>
</protein>
<dbReference type="InterPro" id="IPR029016">
    <property type="entry name" value="GAF-like_dom_sf"/>
</dbReference>
<proteinExistence type="predicted"/>
<keyword evidence="2" id="KW-0805">Transcription regulation</keyword>
<evidence type="ECO:0000256" key="3">
    <source>
        <dbReference type="ARBA" id="ARBA00023016"/>
    </source>
</evidence>
<dbReference type="PANTHER" id="PTHR34824">
    <property type="entry name" value="HEAT-INDUCIBLE TRANSCRIPTION REPRESSOR HRCA"/>
    <property type="match status" value="1"/>
</dbReference>
<reference evidence="7 8" key="1">
    <citation type="journal article" date="2016" name="Nat. Commun.">
        <title>Thousands of microbial genomes shed light on interconnected biogeochemical processes in an aquifer system.</title>
        <authorList>
            <person name="Anantharaman K."/>
            <person name="Brown C.T."/>
            <person name="Hug L.A."/>
            <person name="Sharon I."/>
            <person name="Castelle C.J."/>
            <person name="Probst A.J."/>
            <person name="Thomas B.C."/>
            <person name="Singh A."/>
            <person name="Wilkins M.J."/>
            <person name="Karaoz U."/>
            <person name="Brodie E.L."/>
            <person name="Williams K.H."/>
            <person name="Hubbard S.S."/>
            <person name="Banfield J.F."/>
        </authorList>
    </citation>
    <scope>NUCLEOTIDE SEQUENCE [LARGE SCALE GENOMIC DNA]</scope>
</reference>
<dbReference type="GO" id="GO:0045892">
    <property type="term" value="P:negative regulation of DNA-templated transcription"/>
    <property type="evidence" value="ECO:0007669"/>
    <property type="project" value="TreeGrafter"/>
</dbReference>
<sequence>MDLNDRQKQLLKAVIELYAKNGEPVASETIERGYDLGISPATIRNEMVKLTDLGYLKQPHTSAGRAPTSMGFRFYISDLMKEKEVSVVDEVMIKQSVLDKRAHYQGMLKEATKTLAKKCGMLALAITDKDGDIYYCGAANILDIPEFYDIDVTRFVLSLFDEFPTLREIIGQAQGADPIHIIFGDETGFEYLRPTGFAFTRYSEDTENAGVIGVMGPARMNCAVVFPYLRFVSSVLTESGRF</sequence>
<dbReference type="Pfam" id="PF03444">
    <property type="entry name" value="WHD_HrcA"/>
    <property type="match status" value="1"/>
</dbReference>
<dbReference type="InterPro" id="IPR036388">
    <property type="entry name" value="WH-like_DNA-bd_sf"/>
</dbReference>
<dbReference type="InterPro" id="IPR005104">
    <property type="entry name" value="WHTH_HrcA_DNA-bd"/>
</dbReference>
<accession>A0A1F5MK05</accession>
<feature type="domain" description="Winged helix-turn-helix transcription repressor HrcA DNA-binding" evidence="6">
    <location>
        <begin position="3"/>
        <end position="70"/>
    </location>
</feature>
<evidence type="ECO:0000313" key="7">
    <source>
        <dbReference type="EMBL" id="OGE65678.1"/>
    </source>
</evidence>
<dbReference type="EMBL" id="MFDO01000011">
    <property type="protein sequence ID" value="OGE65678.1"/>
    <property type="molecule type" value="Genomic_DNA"/>
</dbReference>
<evidence type="ECO:0000256" key="4">
    <source>
        <dbReference type="ARBA" id="ARBA00023163"/>
    </source>
</evidence>
<dbReference type="Pfam" id="PF01628">
    <property type="entry name" value="HrcA"/>
    <property type="match status" value="1"/>
</dbReference>
<keyword evidence="4" id="KW-0804">Transcription</keyword>
<dbReference type="InterPro" id="IPR002571">
    <property type="entry name" value="HrcA"/>
</dbReference>